<evidence type="ECO:0000313" key="2">
    <source>
        <dbReference type="EMBL" id="OJT14468.1"/>
    </source>
</evidence>
<dbReference type="EMBL" id="MNAD01000286">
    <property type="protein sequence ID" value="OJT14468.1"/>
    <property type="molecule type" value="Genomic_DNA"/>
</dbReference>
<protein>
    <recommendedName>
        <fullName evidence="4">F-box domain-containing protein</fullName>
    </recommendedName>
</protein>
<dbReference type="Proteomes" id="UP000184267">
    <property type="component" value="Unassembled WGS sequence"/>
</dbReference>
<keyword evidence="3" id="KW-1185">Reference proteome</keyword>
<evidence type="ECO:0000313" key="3">
    <source>
        <dbReference type="Proteomes" id="UP000184267"/>
    </source>
</evidence>
<dbReference type="OrthoDB" id="2743924at2759"/>
<comment type="caution">
    <text evidence="2">The sequence shown here is derived from an EMBL/GenBank/DDBJ whole genome shotgun (WGS) entry which is preliminary data.</text>
</comment>
<sequence length="505" mass="55397">MADLLSALPIELLSIIGCAITSSDVAALLLVNKPLNDRLTPTLYASVDIADHNIAQDCIRTLSTAPSALAFGRDLAALVRSFSIKQPGKAKLARRLSRAVGRMTGLQHFTLSATDMCSPNVCVALVRAAGPTLRSLHIKPDDEYRWADGSDAGVLRDTRAAFPELTSIWLELAERIPWLEFFQPILTSRAGHLRKLRVALSAAPMLASPLLCSAPAWPHLQELELGVPDAPLATLPSTPNVRKLTLHWSVPAYALPQLVLPPGAFPALESLRCPYELLPIFLPAHARRQRPIRTVRLNDAYFDEAGVGNGAFSLADCLNWAAVLEALRCLSRSAGPVTDLSFYVSCFDAGLFGEGLAPCAATLERLLVVLGEDPDRESAIATFGKTLFAHAPRLRTFLLSDAAVKADDDSQMAPWMSFSFARERNKQLGWLQEWEKHTAALKTVAFTTEFVWTKTEDGWQASPPKRCNQDSDDFEDYDDNEEFDDDEEDDDGAVESDDSVLFKPK</sequence>
<reference evidence="2 3" key="1">
    <citation type="submission" date="2016-10" db="EMBL/GenBank/DDBJ databases">
        <title>Genome sequence of the basidiomycete white-rot fungus Trametes pubescens.</title>
        <authorList>
            <person name="Makela M.R."/>
            <person name="Granchi Z."/>
            <person name="Peng M."/>
            <person name="De Vries R.P."/>
            <person name="Grigoriev I."/>
            <person name="Riley R."/>
            <person name="Hilden K."/>
        </authorList>
    </citation>
    <scope>NUCLEOTIDE SEQUENCE [LARGE SCALE GENOMIC DNA]</scope>
    <source>
        <strain evidence="2 3">FBCC735</strain>
    </source>
</reference>
<evidence type="ECO:0008006" key="4">
    <source>
        <dbReference type="Google" id="ProtNLM"/>
    </source>
</evidence>
<organism evidence="2 3">
    <name type="scientific">Trametes pubescens</name>
    <name type="common">White-rot fungus</name>
    <dbReference type="NCBI Taxonomy" id="154538"/>
    <lineage>
        <taxon>Eukaryota</taxon>
        <taxon>Fungi</taxon>
        <taxon>Dikarya</taxon>
        <taxon>Basidiomycota</taxon>
        <taxon>Agaricomycotina</taxon>
        <taxon>Agaricomycetes</taxon>
        <taxon>Polyporales</taxon>
        <taxon>Polyporaceae</taxon>
        <taxon>Trametes</taxon>
    </lineage>
</organism>
<feature type="compositionally biased region" description="Acidic residues" evidence="1">
    <location>
        <begin position="470"/>
        <end position="498"/>
    </location>
</feature>
<feature type="region of interest" description="Disordered" evidence="1">
    <location>
        <begin position="457"/>
        <end position="505"/>
    </location>
</feature>
<evidence type="ECO:0000256" key="1">
    <source>
        <dbReference type="SAM" id="MobiDB-lite"/>
    </source>
</evidence>
<name>A0A1M2W3N5_TRAPU</name>
<gene>
    <name evidence="2" type="ORF">TRAPUB_8968</name>
</gene>
<accession>A0A1M2W3N5</accession>
<dbReference type="AlphaFoldDB" id="A0A1M2W3N5"/>
<dbReference type="STRING" id="154538.A0A1M2W3N5"/>
<proteinExistence type="predicted"/>